<evidence type="ECO:0000313" key="3">
    <source>
        <dbReference type="Proteomes" id="UP000256971"/>
    </source>
</evidence>
<sequence length="326" mass="36426">MSYPHHPYGYEPTHCPVIGLVPRRRHVIDVECIDLGDKPDDAEEEAQTEPKERRLGFPFGCMGEGTFGPADIEGMIEYVVATRQGWRSSMVIRAFLRWWRDNEEADSRQAQERKHSDAIIMLLALNQGRDGFVQGYLNDLRHDQLDRPKLVPMENPVEAAFNKSLRIAALALALSPIVLVFAVLLFVQVDNLISTGNGKLFGFSYDLLFVVGSFGAIGALTSMMMRLGKDVPWDEMEPASVFFNFLFRPCMGFCFAILVLLALRAGMLPIPLDELHKIDDLDQISQSASAGQQISIVLVFAFLSGFSERLSTALVKRVEDRVTNSG</sequence>
<feature type="transmembrane region" description="Helical" evidence="1">
    <location>
        <begin position="245"/>
        <end position="270"/>
    </location>
</feature>
<dbReference type="EMBL" id="CP031555">
    <property type="protein sequence ID" value="AXO14896.1"/>
    <property type="molecule type" value="Genomic_DNA"/>
</dbReference>
<reference evidence="2 3" key="1">
    <citation type="submission" date="2018-08" db="EMBL/GenBank/DDBJ databases">
        <title>Complete genome sequence of type strain Thalassospira indica MCCC 1A01103T, isolated from isolated from deep seawater of the Indian Ocean.</title>
        <authorList>
            <person name="Liu Y."/>
        </authorList>
    </citation>
    <scope>NUCLEOTIDE SEQUENCE [LARGE SCALE GENOMIC DNA]</scope>
    <source>
        <strain evidence="2 3">PB8BT</strain>
    </source>
</reference>
<gene>
    <name evidence="2" type="ORF">DY252_12240</name>
</gene>
<feature type="transmembrane region" description="Helical" evidence="1">
    <location>
        <begin position="207"/>
        <end position="225"/>
    </location>
</feature>
<accession>A0ABM6XYV8</accession>
<feature type="transmembrane region" description="Helical" evidence="1">
    <location>
        <begin position="167"/>
        <end position="187"/>
    </location>
</feature>
<dbReference type="RefSeq" id="WP_064789246.1">
    <property type="nucleotide sequence ID" value="NZ_CP031555.1"/>
</dbReference>
<keyword evidence="1" id="KW-1133">Transmembrane helix</keyword>
<keyword evidence="3" id="KW-1185">Reference proteome</keyword>
<dbReference type="Proteomes" id="UP000256971">
    <property type="component" value="Chromosome"/>
</dbReference>
<organism evidence="2 3">
    <name type="scientific">Thalassospira indica</name>
    <dbReference type="NCBI Taxonomy" id="1891279"/>
    <lineage>
        <taxon>Bacteria</taxon>
        <taxon>Pseudomonadati</taxon>
        <taxon>Pseudomonadota</taxon>
        <taxon>Alphaproteobacteria</taxon>
        <taxon>Rhodospirillales</taxon>
        <taxon>Thalassospiraceae</taxon>
        <taxon>Thalassospira</taxon>
    </lineage>
</organism>
<proteinExistence type="predicted"/>
<evidence type="ECO:0000313" key="2">
    <source>
        <dbReference type="EMBL" id="AXO14896.1"/>
    </source>
</evidence>
<evidence type="ECO:0000256" key="1">
    <source>
        <dbReference type="SAM" id="Phobius"/>
    </source>
</evidence>
<protein>
    <submittedName>
        <fullName evidence="2">Uncharacterized protein</fullName>
    </submittedName>
</protein>
<keyword evidence="1" id="KW-0472">Membrane</keyword>
<keyword evidence="1" id="KW-0812">Transmembrane</keyword>
<name>A0ABM6XYV8_9PROT</name>